<protein>
    <submittedName>
        <fullName evidence="1">Uncharacterized protein</fullName>
    </submittedName>
</protein>
<name>A0A4Z2IKL8_9TELE</name>
<accession>A0A4Z2IKL8</accession>
<dbReference type="Proteomes" id="UP000314294">
    <property type="component" value="Unassembled WGS sequence"/>
</dbReference>
<gene>
    <name evidence="1" type="ORF">EYF80_011527</name>
</gene>
<keyword evidence="2" id="KW-1185">Reference proteome</keyword>
<reference evidence="1 2" key="1">
    <citation type="submission" date="2019-03" db="EMBL/GenBank/DDBJ databases">
        <title>First draft genome of Liparis tanakae, snailfish: a comprehensive survey of snailfish specific genes.</title>
        <authorList>
            <person name="Kim W."/>
            <person name="Song I."/>
            <person name="Jeong J.-H."/>
            <person name="Kim D."/>
            <person name="Kim S."/>
            <person name="Ryu S."/>
            <person name="Song J.Y."/>
            <person name="Lee S.K."/>
        </authorList>
    </citation>
    <scope>NUCLEOTIDE SEQUENCE [LARGE SCALE GENOMIC DNA]</scope>
    <source>
        <tissue evidence="1">Muscle</tissue>
    </source>
</reference>
<sequence>MDQRRGSYYRRFKDWAQQARLTFRTSSTPLCVNMLGITNRSLGVGAEPCGLGPDFRLCFQLLVLSNEWLRSGFLRIIFKKQGNSKPVINLREDGPTGRMNV</sequence>
<evidence type="ECO:0000313" key="1">
    <source>
        <dbReference type="EMBL" id="TNN78287.1"/>
    </source>
</evidence>
<proteinExistence type="predicted"/>
<dbReference type="EMBL" id="SRLO01000075">
    <property type="protein sequence ID" value="TNN78287.1"/>
    <property type="molecule type" value="Genomic_DNA"/>
</dbReference>
<dbReference type="AlphaFoldDB" id="A0A4Z2IKL8"/>
<evidence type="ECO:0000313" key="2">
    <source>
        <dbReference type="Proteomes" id="UP000314294"/>
    </source>
</evidence>
<organism evidence="1 2">
    <name type="scientific">Liparis tanakae</name>
    <name type="common">Tanaka's snailfish</name>
    <dbReference type="NCBI Taxonomy" id="230148"/>
    <lineage>
        <taxon>Eukaryota</taxon>
        <taxon>Metazoa</taxon>
        <taxon>Chordata</taxon>
        <taxon>Craniata</taxon>
        <taxon>Vertebrata</taxon>
        <taxon>Euteleostomi</taxon>
        <taxon>Actinopterygii</taxon>
        <taxon>Neopterygii</taxon>
        <taxon>Teleostei</taxon>
        <taxon>Neoteleostei</taxon>
        <taxon>Acanthomorphata</taxon>
        <taxon>Eupercaria</taxon>
        <taxon>Perciformes</taxon>
        <taxon>Cottioidei</taxon>
        <taxon>Cottales</taxon>
        <taxon>Liparidae</taxon>
        <taxon>Liparis</taxon>
    </lineage>
</organism>
<comment type="caution">
    <text evidence="1">The sequence shown here is derived from an EMBL/GenBank/DDBJ whole genome shotgun (WGS) entry which is preliminary data.</text>
</comment>